<dbReference type="EMBL" id="CCBN010000018">
    <property type="protein sequence ID" value="CDO56968.1"/>
    <property type="molecule type" value="Genomic_DNA"/>
</dbReference>
<keyword evidence="12" id="KW-1185">Reference proteome</keyword>
<evidence type="ECO:0000256" key="7">
    <source>
        <dbReference type="ARBA" id="ARBA00023136"/>
    </source>
</evidence>
<dbReference type="InterPro" id="IPR013057">
    <property type="entry name" value="AA_transpt_TM"/>
</dbReference>
<evidence type="ECO:0000256" key="1">
    <source>
        <dbReference type="ARBA" id="ARBA00004141"/>
    </source>
</evidence>
<dbReference type="GO" id="GO:0015179">
    <property type="term" value="F:L-amino acid transmembrane transporter activity"/>
    <property type="evidence" value="ECO:0007669"/>
    <property type="project" value="TreeGrafter"/>
</dbReference>
<feature type="transmembrane region" description="Helical" evidence="9">
    <location>
        <begin position="371"/>
        <end position="390"/>
    </location>
</feature>
<dbReference type="Pfam" id="PF01490">
    <property type="entry name" value="Aa_trans"/>
    <property type="match status" value="1"/>
</dbReference>
<evidence type="ECO:0000256" key="8">
    <source>
        <dbReference type="SAM" id="MobiDB-lite"/>
    </source>
</evidence>
<dbReference type="STRING" id="1173061.A0A0J9XJ00"/>
<sequence>MSNKYERLSFDSIDSTDSIDKLASDDVEGTNHTNNNSTLLPPSSSGHTRSISNLSEFDLDDEDYEPTAGLLPEEQNRGALSSFGANEALMAIATESGKSDMKMAFMNMANSIIGAGIIGQPYAVRQSGLIGGIILLLVLTVVIDWTIRLMVVNAKISGTDTFQATVSKCYGKVGLITISVAQGAFAFGGSMAFCVIIGDTIPHVINALFPSFKDIPVISFLIKRNSIIVIFTTFISYPLALNRDISKLAKASALALVSMVVIVLTVVIRGPSLNADFKGSFSLPLLTINSGIFQGISVISFAFVCHHNSLLIYDSLKKPTMDRFKTVTHWSTGVSMVACVLMGVGGFVVFRDKTKGNVLNNFPPNDIMANVARFCFGFNMLTTLPLEIFVCREVLLNYFYPDAEFSRKRHIITTTVLVFTAMSVSLFTCNLGAILELVGASSACVMAYILPPMCFLKLSGKGLREKIPSYSCIAFGVLVMTLSTVQTIIKLMTETEEDHCTA</sequence>
<reference evidence="11" key="1">
    <citation type="submission" date="2014-03" db="EMBL/GenBank/DDBJ databases">
        <authorList>
            <person name="Casaregola S."/>
        </authorList>
    </citation>
    <scope>NUCLEOTIDE SEQUENCE [LARGE SCALE GENOMIC DNA]</scope>
    <source>
        <strain evidence="11">CLIB 918</strain>
    </source>
</reference>
<feature type="transmembrane region" description="Helical" evidence="9">
    <location>
        <begin position="292"/>
        <end position="313"/>
    </location>
</feature>
<evidence type="ECO:0000256" key="9">
    <source>
        <dbReference type="SAM" id="Phobius"/>
    </source>
</evidence>
<feature type="transmembrane region" description="Helical" evidence="9">
    <location>
        <begin position="253"/>
        <end position="272"/>
    </location>
</feature>
<feature type="region of interest" description="Disordered" evidence="8">
    <location>
        <begin position="21"/>
        <end position="51"/>
    </location>
</feature>
<feature type="transmembrane region" description="Helical" evidence="9">
    <location>
        <begin position="470"/>
        <end position="489"/>
    </location>
</feature>
<comment type="caution">
    <text evidence="11">The sequence shown here is derived from an EMBL/GenBank/DDBJ whole genome shotgun (WGS) entry which is preliminary data.</text>
</comment>
<evidence type="ECO:0000256" key="2">
    <source>
        <dbReference type="ARBA" id="ARBA00008066"/>
    </source>
</evidence>
<evidence type="ECO:0000256" key="5">
    <source>
        <dbReference type="ARBA" id="ARBA00022970"/>
    </source>
</evidence>
<keyword evidence="3" id="KW-0813">Transport</keyword>
<dbReference type="GO" id="GO:0016020">
    <property type="term" value="C:membrane"/>
    <property type="evidence" value="ECO:0007669"/>
    <property type="project" value="UniProtKB-SubCell"/>
</dbReference>
<feature type="compositionally biased region" description="Low complexity" evidence="8">
    <location>
        <begin position="33"/>
        <end position="45"/>
    </location>
</feature>
<dbReference type="OrthoDB" id="28208at2759"/>
<keyword evidence="7 9" id="KW-0472">Membrane</keyword>
<dbReference type="PANTHER" id="PTHR22950">
    <property type="entry name" value="AMINO ACID TRANSPORTER"/>
    <property type="match status" value="1"/>
</dbReference>
<evidence type="ECO:0000256" key="3">
    <source>
        <dbReference type="ARBA" id="ARBA00022448"/>
    </source>
</evidence>
<dbReference type="GO" id="GO:0005783">
    <property type="term" value="C:endoplasmic reticulum"/>
    <property type="evidence" value="ECO:0007669"/>
    <property type="project" value="TreeGrafter"/>
</dbReference>
<feature type="transmembrane region" description="Helical" evidence="9">
    <location>
        <begin position="218"/>
        <end position="241"/>
    </location>
</feature>
<keyword evidence="6 9" id="KW-1133">Transmembrane helix</keyword>
<proteinExistence type="inferred from homology"/>
<gene>
    <name evidence="11" type="ORF">BN980_GECA18s00296g</name>
</gene>
<evidence type="ECO:0000313" key="12">
    <source>
        <dbReference type="Proteomes" id="UP000242525"/>
    </source>
</evidence>
<evidence type="ECO:0000259" key="10">
    <source>
        <dbReference type="Pfam" id="PF01490"/>
    </source>
</evidence>
<comment type="subcellular location">
    <subcellularLocation>
        <location evidence="1">Membrane</location>
        <topology evidence="1">Multi-pass membrane protein</topology>
    </subcellularLocation>
</comment>
<feature type="transmembrane region" description="Helical" evidence="9">
    <location>
        <begin position="440"/>
        <end position="458"/>
    </location>
</feature>
<accession>A0A0J9XJ00</accession>
<protein>
    <submittedName>
        <fullName evidence="11">Similar to Saccharomyces cerevisiae YEL064C AVT2 Putative transporter</fullName>
    </submittedName>
</protein>
<comment type="similarity">
    <text evidence="2">Belongs to the amino acid/polyamine transporter 2 family.</text>
</comment>
<feature type="transmembrane region" description="Helical" evidence="9">
    <location>
        <begin position="411"/>
        <end position="434"/>
    </location>
</feature>
<keyword evidence="4 9" id="KW-0812">Transmembrane</keyword>
<evidence type="ECO:0000313" key="11">
    <source>
        <dbReference type="EMBL" id="CDO56968.1"/>
    </source>
</evidence>
<dbReference type="Proteomes" id="UP000242525">
    <property type="component" value="Unassembled WGS sequence"/>
</dbReference>
<dbReference type="PANTHER" id="PTHR22950:SF458">
    <property type="entry name" value="SODIUM-COUPLED NEUTRAL AMINO ACID TRANSPORTER 11-RELATED"/>
    <property type="match status" value="1"/>
</dbReference>
<name>A0A0J9XJ00_GEOCN</name>
<feature type="domain" description="Amino acid transporter transmembrane" evidence="10">
    <location>
        <begin position="98"/>
        <end position="489"/>
    </location>
</feature>
<evidence type="ECO:0000256" key="4">
    <source>
        <dbReference type="ARBA" id="ARBA00022692"/>
    </source>
</evidence>
<feature type="transmembrane region" description="Helical" evidence="9">
    <location>
        <begin position="333"/>
        <end position="351"/>
    </location>
</feature>
<evidence type="ECO:0000256" key="6">
    <source>
        <dbReference type="ARBA" id="ARBA00022989"/>
    </source>
</evidence>
<organism evidence="11 12">
    <name type="scientific">Geotrichum candidum</name>
    <name type="common">Oospora lactis</name>
    <name type="synonym">Dipodascus geotrichum</name>
    <dbReference type="NCBI Taxonomy" id="1173061"/>
    <lineage>
        <taxon>Eukaryota</taxon>
        <taxon>Fungi</taxon>
        <taxon>Dikarya</taxon>
        <taxon>Ascomycota</taxon>
        <taxon>Saccharomycotina</taxon>
        <taxon>Dipodascomycetes</taxon>
        <taxon>Dipodascales</taxon>
        <taxon>Dipodascaceae</taxon>
        <taxon>Geotrichum</taxon>
    </lineage>
</organism>
<feature type="transmembrane region" description="Helical" evidence="9">
    <location>
        <begin position="173"/>
        <end position="198"/>
    </location>
</feature>
<dbReference type="AlphaFoldDB" id="A0A0J9XJ00"/>
<feature type="transmembrane region" description="Helical" evidence="9">
    <location>
        <begin position="104"/>
        <end position="123"/>
    </location>
</feature>
<keyword evidence="5" id="KW-0029">Amino-acid transport</keyword>
<feature type="transmembrane region" description="Helical" evidence="9">
    <location>
        <begin position="129"/>
        <end position="152"/>
    </location>
</feature>